<dbReference type="Proteomes" id="UP000299102">
    <property type="component" value="Unassembled WGS sequence"/>
</dbReference>
<name>A0A4C1XJC7_EUMVA</name>
<sequence>MLTQCGWEAASSHSHHQRSDSVRNRRLRPGSFLATALDLPVADVKGVQHAPVPIPRRFPTRTLPRSNSIRGNFLTKRERHPSARPPPERLFLIATSSPPAPVRYPSKSTPRTPAPARRAH</sequence>
<comment type="caution">
    <text evidence="2">The sequence shown here is derived from an EMBL/GenBank/DDBJ whole genome shotgun (WGS) entry which is preliminary data.</text>
</comment>
<evidence type="ECO:0000313" key="3">
    <source>
        <dbReference type="Proteomes" id="UP000299102"/>
    </source>
</evidence>
<evidence type="ECO:0000256" key="1">
    <source>
        <dbReference type="SAM" id="MobiDB-lite"/>
    </source>
</evidence>
<feature type="region of interest" description="Disordered" evidence="1">
    <location>
        <begin position="52"/>
        <end position="120"/>
    </location>
</feature>
<keyword evidence="3" id="KW-1185">Reference proteome</keyword>
<proteinExistence type="predicted"/>
<gene>
    <name evidence="2" type="ORF">EVAR_47262_1</name>
</gene>
<feature type="region of interest" description="Disordered" evidence="1">
    <location>
        <begin position="1"/>
        <end position="25"/>
    </location>
</feature>
<dbReference type="AlphaFoldDB" id="A0A4C1XJC7"/>
<protein>
    <submittedName>
        <fullName evidence="2">Uncharacterized protein</fullName>
    </submittedName>
</protein>
<evidence type="ECO:0000313" key="2">
    <source>
        <dbReference type="EMBL" id="GBP62377.1"/>
    </source>
</evidence>
<accession>A0A4C1XJC7</accession>
<organism evidence="2 3">
    <name type="scientific">Eumeta variegata</name>
    <name type="common">Bagworm moth</name>
    <name type="synonym">Eumeta japonica</name>
    <dbReference type="NCBI Taxonomy" id="151549"/>
    <lineage>
        <taxon>Eukaryota</taxon>
        <taxon>Metazoa</taxon>
        <taxon>Ecdysozoa</taxon>
        <taxon>Arthropoda</taxon>
        <taxon>Hexapoda</taxon>
        <taxon>Insecta</taxon>
        <taxon>Pterygota</taxon>
        <taxon>Neoptera</taxon>
        <taxon>Endopterygota</taxon>
        <taxon>Lepidoptera</taxon>
        <taxon>Glossata</taxon>
        <taxon>Ditrysia</taxon>
        <taxon>Tineoidea</taxon>
        <taxon>Psychidae</taxon>
        <taxon>Oiketicinae</taxon>
        <taxon>Eumeta</taxon>
    </lineage>
</organism>
<dbReference type="EMBL" id="BGZK01000840">
    <property type="protein sequence ID" value="GBP62377.1"/>
    <property type="molecule type" value="Genomic_DNA"/>
</dbReference>
<reference evidence="2 3" key="1">
    <citation type="journal article" date="2019" name="Commun. Biol.">
        <title>The bagworm genome reveals a unique fibroin gene that provides high tensile strength.</title>
        <authorList>
            <person name="Kono N."/>
            <person name="Nakamura H."/>
            <person name="Ohtoshi R."/>
            <person name="Tomita M."/>
            <person name="Numata K."/>
            <person name="Arakawa K."/>
        </authorList>
    </citation>
    <scope>NUCLEOTIDE SEQUENCE [LARGE SCALE GENOMIC DNA]</scope>
</reference>